<feature type="region of interest" description="Disordered" evidence="1">
    <location>
        <begin position="55"/>
        <end position="119"/>
    </location>
</feature>
<evidence type="ECO:0000256" key="1">
    <source>
        <dbReference type="SAM" id="MobiDB-lite"/>
    </source>
</evidence>
<dbReference type="EMBL" id="KB405056">
    <property type="protein sequence ID" value="EMF57424.1"/>
    <property type="molecule type" value="Genomic_DNA"/>
</dbReference>
<gene>
    <name evidence="2" type="ORF">SBD_0096</name>
</gene>
<evidence type="ECO:0000313" key="2">
    <source>
        <dbReference type="EMBL" id="EMF57424.1"/>
    </source>
</evidence>
<reference evidence="3" key="1">
    <citation type="journal article" date="2013" name="Genome Announc.">
        <title>Draft Genome Sequence of Streptomyces bottropensis ATCC 25435, a Bottromycin-Producing Actinomycete.</title>
        <authorList>
            <person name="Zhang H."/>
            <person name="Zhou W."/>
            <person name="Zhuang Y."/>
            <person name="Liang X."/>
            <person name="Liu T."/>
        </authorList>
    </citation>
    <scope>NUCLEOTIDE SEQUENCE [LARGE SCALE GENOMIC DNA]</scope>
    <source>
        <strain evidence="3">ATCC 25435</strain>
    </source>
</reference>
<proteinExistence type="predicted"/>
<accession>M3FYR7</accession>
<evidence type="ECO:0000313" key="3">
    <source>
        <dbReference type="Proteomes" id="UP000030760"/>
    </source>
</evidence>
<feature type="compositionally biased region" description="Polar residues" evidence="1">
    <location>
        <begin position="13"/>
        <end position="24"/>
    </location>
</feature>
<dbReference type="AlphaFoldDB" id="M3FYR7"/>
<organism evidence="2 3">
    <name type="scientific">Streptomyces bottropensis ATCC 25435</name>
    <dbReference type="NCBI Taxonomy" id="1054862"/>
    <lineage>
        <taxon>Bacteria</taxon>
        <taxon>Bacillati</taxon>
        <taxon>Actinomycetota</taxon>
        <taxon>Actinomycetes</taxon>
        <taxon>Kitasatosporales</taxon>
        <taxon>Streptomycetaceae</taxon>
        <taxon>Streptomyces</taxon>
    </lineage>
</organism>
<feature type="compositionally biased region" description="Low complexity" evidence="1">
    <location>
        <begin position="102"/>
        <end position="119"/>
    </location>
</feature>
<sequence>MPTSRLWPRAASRTFNPAQSQNPAPTEFLGPVTEPVLEDQVVAAGHGLEQLRAHGRFGGEAGRAARDGEGGANAAEQRVGVERGGVEPLSPAAGGHAGGPGRRTPPAGRRGLTTPPGFR</sequence>
<protein>
    <submittedName>
        <fullName evidence="2">Uncharacterized protein</fullName>
    </submittedName>
</protein>
<dbReference type="Proteomes" id="UP000030760">
    <property type="component" value="Unassembled WGS sequence"/>
</dbReference>
<name>M3FYR7_9ACTN</name>
<feature type="region of interest" description="Disordered" evidence="1">
    <location>
        <begin position="1"/>
        <end position="30"/>
    </location>
</feature>